<feature type="compositionally biased region" description="Low complexity" evidence="7">
    <location>
        <begin position="392"/>
        <end position="402"/>
    </location>
</feature>
<comment type="caution">
    <text evidence="8">The sequence shown here is derived from an EMBL/GenBank/DDBJ whole genome shotgun (WGS) entry which is preliminary data.</text>
</comment>
<evidence type="ECO:0000256" key="4">
    <source>
        <dbReference type="ARBA" id="ARBA00022825"/>
    </source>
</evidence>
<dbReference type="KEGG" id="bbes:BESB_065950"/>
<dbReference type="InterPro" id="IPR023562">
    <property type="entry name" value="ClpP/TepA"/>
</dbReference>
<dbReference type="GeneID" id="40311521"/>
<dbReference type="OrthoDB" id="1721884at2759"/>
<comment type="catalytic activity">
    <reaction evidence="5">
        <text>Hydrolysis of proteins to small peptides in the presence of ATP and magnesium. alpha-casein is the usual test substrate. In the absence of ATP, only oligopeptides shorter than five residues are hydrolyzed (such as succinyl-Leu-Tyr-|-NHMec, and Leu-Tyr-Leu-|-Tyr-Trp, in which cleavage of the -Tyr-|-Leu- and -Tyr-|-Trp bonds also occurs).</text>
        <dbReference type="EC" id="3.4.21.92"/>
    </reaction>
</comment>
<dbReference type="SUPFAM" id="SSF52096">
    <property type="entry name" value="ClpP/crotonase"/>
    <property type="match status" value="1"/>
</dbReference>
<feature type="region of interest" description="Disordered" evidence="7">
    <location>
        <begin position="124"/>
        <end position="144"/>
    </location>
</feature>
<dbReference type="EMBL" id="NWUJ01000006">
    <property type="protein sequence ID" value="PFH34562.1"/>
    <property type="molecule type" value="Genomic_DNA"/>
</dbReference>
<dbReference type="GO" id="GO:0009368">
    <property type="term" value="C:endopeptidase Clp complex"/>
    <property type="evidence" value="ECO:0007669"/>
    <property type="project" value="TreeGrafter"/>
</dbReference>
<organism evidence="8 9">
    <name type="scientific">Besnoitia besnoiti</name>
    <name type="common">Apicomplexan protozoan</name>
    <dbReference type="NCBI Taxonomy" id="94643"/>
    <lineage>
        <taxon>Eukaryota</taxon>
        <taxon>Sar</taxon>
        <taxon>Alveolata</taxon>
        <taxon>Apicomplexa</taxon>
        <taxon>Conoidasida</taxon>
        <taxon>Coccidia</taxon>
        <taxon>Eucoccidiorida</taxon>
        <taxon>Eimeriorina</taxon>
        <taxon>Sarcocystidae</taxon>
        <taxon>Besnoitia</taxon>
    </lineage>
</organism>
<comment type="similarity">
    <text evidence="1 6">Belongs to the peptidase S14 family.</text>
</comment>
<dbReference type="Gene3D" id="3.90.226.10">
    <property type="entry name" value="2-enoyl-CoA Hydratase, Chain A, domain 1"/>
    <property type="match status" value="1"/>
</dbReference>
<evidence type="ECO:0000313" key="9">
    <source>
        <dbReference type="Proteomes" id="UP000224006"/>
    </source>
</evidence>
<feature type="active site" evidence="5">
    <location>
        <position position="508"/>
    </location>
</feature>
<dbReference type="RefSeq" id="XP_029218571.1">
    <property type="nucleotide sequence ID" value="XM_029364988.1"/>
</dbReference>
<dbReference type="CDD" id="cd07017">
    <property type="entry name" value="S14_ClpP_2"/>
    <property type="match status" value="1"/>
</dbReference>
<evidence type="ECO:0000256" key="7">
    <source>
        <dbReference type="SAM" id="MobiDB-lite"/>
    </source>
</evidence>
<dbReference type="PANTHER" id="PTHR10381">
    <property type="entry name" value="ATP-DEPENDENT CLP PROTEASE PROTEOLYTIC SUBUNIT"/>
    <property type="match status" value="1"/>
</dbReference>
<dbReference type="STRING" id="94643.A0A2A9MGN9"/>
<dbReference type="Pfam" id="PF00574">
    <property type="entry name" value="CLP_protease"/>
    <property type="match status" value="1"/>
</dbReference>
<dbReference type="VEuPathDB" id="ToxoDB:BESB_065950"/>
<dbReference type="GO" id="GO:0051117">
    <property type="term" value="F:ATPase binding"/>
    <property type="evidence" value="ECO:0007669"/>
    <property type="project" value="TreeGrafter"/>
</dbReference>
<gene>
    <name evidence="8" type="ORF">BESB_065950</name>
</gene>
<dbReference type="GO" id="GO:0004176">
    <property type="term" value="F:ATP-dependent peptidase activity"/>
    <property type="evidence" value="ECO:0007669"/>
    <property type="project" value="InterPro"/>
</dbReference>
<evidence type="ECO:0000313" key="8">
    <source>
        <dbReference type="EMBL" id="PFH34562.1"/>
    </source>
</evidence>
<dbReference type="GO" id="GO:0004252">
    <property type="term" value="F:serine-type endopeptidase activity"/>
    <property type="evidence" value="ECO:0007669"/>
    <property type="project" value="InterPro"/>
</dbReference>
<evidence type="ECO:0000256" key="2">
    <source>
        <dbReference type="ARBA" id="ARBA00022670"/>
    </source>
</evidence>
<evidence type="ECO:0000256" key="3">
    <source>
        <dbReference type="ARBA" id="ARBA00022801"/>
    </source>
</evidence>
<dbReference type="PROSITE" id="PS00381">
    <property type="entry name" value="CLP_PROTEASE_SER"/>
    <property type="match status" value="1"/>
</dbReference>
<dbReference type="GO" id="GO:0006515">
    <property type="term" value="P:protein quality control for misfolded or incompletely synthesized proteins"/>
    <property type="evidence" value="ECO:0007669"/>
    <property type="project" value="TreeGrafter"/>
</dbReference>
<reference evidence="8 9" key="1">
    <citation type="submission" date="2017-09" db="EMBL/GenBank/DDBJ databases">
        <title>Genome sequencing of Besnoitia besnoiti strain Bb-Ger1.</title>
        <authorList>
            <person name="Schares G."/>
            <person name="Venepally P."/>
            <person name="Lorenzi H.A."/>
        </authorList>
    </citation>
    <scope>NUCLEOTIDE SEQUENCE [LARGE SCALE GENOMIC DNA]</scope>
    <source>
        <strain evidence="8 9">Bb-Ger1</strain>
    </source>
</reference>
<evidence type="ECO:0000256" key="1">
    <source>
        <dbReference type="ARBA" id="ARBA00007039"/>
    </source>
</evidence>
<keyword evidence="3" id="KW-0378">Hydrolase</keyword>
<dbReference type="InterPro" id="IPR018215">
    <property type="entry name" value="ClpP_Ser_AS"/>
</dbReference>
<proteinExistence type="inferred from homology"/>
<name>A0A2A9MGN9_BESBE</name>
<dbReference type="AlphaFoldDB" id="A0A2A9MGN9"/>
<feature type="region of interest" description="Disordered" evidence="7">
    <location>
        <begin position="272"/>
        <end position="296"/>
    </location>
</feature>
<dbReference type="InterPro" id="IPR001907">
    <property type="entry name" value="ClpP"/>
</dbReference>
<accession>A0A2A9MGN9</accession>
<feature type="compositionally biased region" description="Low complexity" evidence="7">
    <location>
        <begin position="272"/>
        <end position="292"/>
    </location>
</feature>
<feature type="region of interest" description="Disordered" evidence="7">
    <location>
        <begin position="381"/>
        <end position="402"/>
    </location>
</feature>
<keyword evidence="4" id="KW-0720">Serine protease</keyword>
<evidence type="ECO:0000256" key="6">
    <source>
        <dbReference type="RuleBase" id="RU003567"/>
    </source>
</evidence>
<dbReference type="PANTHER" id="PTHR10381:SF11">
    <property type="entry name" value="ATP-DEPENDENT CLP PROTEASE PROTEOLYTIC SUBUNIT, MITOCHONDRIAL"/>
    <property type="match status" value="1"/>
</dbReference>
<protein>
    <recommendedName>
        <fullName evidence="6">ATP-dependent Clp protease proteolytic subunit</fullName>
    </recommendedName>
</protein>
<dbReference type="Proteomes" id="UP000224006">
    <property type="component" value="Chromosome VI"/>
</dbReference>
<feature type="compositionally biased region" description="Polar residues" evidence="7">
    <location>
        <begin position="124"/>
        <end position="137"/>
    </location>
</feature>
<keyword evidence="2" id="KW-0645">Protease</keyword>
<evidence type="ECO:0000256" key="5">
    <source>
        <dbReference type="PROSITE-ProRule" id="PRU10085"/>
    </source>
</evidence>
<dbReference type="PRINTS" id="PR00127">
    <property type="entry name" value="CLPPROTEASEP"/>
</dbReference>
<dbReference type="InterPro" id="IPR029045">
    <property type="entry name" value="ClpP/crotonase-like_dom_sf"/>
</dbReference>
<feature type="compositionally biased region" description="Basic and acidic residues" evidence="7">
    <location>
        <begin position="381"/>
        <end position="391"/>
    </location>
</feature>
<sequence length="603" mass="64094">MPDFRPFQLFSFPSPRLVSPSSSPPPAPLLLLFCLAFLGNSILLSHGVSQTVRAPPFSDCHFWSEALSPPPRASSFPLNSAASPPAFFSAFSRLASSSASLCEPKTWAFSSPLRLSSLGCNSASPTIPPRRQNSSLSRDGATAGFEEEKELESGLFAHRERFTSHRFGRKKKKEEDDVTPQPPLAGKCLSALLSRGVSPRPGVFLSFLVSPRDAALYSPGSLPQQPPHFLSSPSSCSNTFPGSWSVCSLPLRPSGARPASALWAQPPISFPPGSVSSSSSPSSSSGSSLPLPRGRNRPPSALWRDLYRLVFLHRIPRRASLKPTKERVRLLLRRVRLERDAARGSEEAANERVIFLFQDLDQNLAHRLAAHLLFFDSATSGRDKSGKDVTHAGDAQARAGGAASARELPLDFRVSSASPLDASLSSSSVCSTAAASPVCLPEEADAAGAGTTAGRRSAAEEGPLEDEKPFIIFFNSPGGSLSAGLALFDVIRSLKAPVYTVNLGMAASMASLLLAAGTPGRRFAVQGSSVLLHQPAGLLAGRAADLIRDCGEVANLHARVVRLYSQVTGQCAATVRRDMAREKVLNAEEACGYGLVDAVLSLF</sequence>
<keyword evidence="9" id="KW-1185">Reference proteome</keyword>